<dbReference type="InterPro" id="IPR001322">
    <property type="entry name" value="Lamin_tail_dom"/>
</dbReference>
<dbReference type="SUPFAM" id="SSF74853">
    <property type="entry name" value="Lamin A/C globular tail domain"/>
    <property type="match status" value="2"/>
</dbReference>
<feature type="domain" description="LTD" evidence="2">
    <location>
        <begin position="146"/>
        <end position="217"/>
    </location>
</feature>
<reference evidence="3" key="1">
    <citation type="journal article" date="2014" name="Front. Microbiol.">
        <title>High frequency of phylogenetically diverse reductive dehalogenase-homologous genes in deep subseafloor sedimentary metagenomes.</title>
        <authorList>
            <person name="Kawai M."/>
            <person name="Futagami T."/>
            <person name="Toyoda A."/>
            <person name="Takaki Y."/>
            <person name="Nishi S."/>
            <person name="Hori S."/>
            <person name="Arai W."/>
            <person name="Tsubouchi T."/>
            <person name="Morono Y."/>
            <person name="Uchiyama I."/>
            <person name="Ito T."/>
            <person name="Fujiyama A."/>
            <person name="Inagaki F."/>
            <person name="Takami H."/>
        </authorList>
    </citation>
    <scope>NUCLEOTIDE SEQUENCE</scope>
    <source>
        <strain evidence="3">Expedition CK06-06</strain>
    </source>
</reference>
<evidence type="ECO:0000313" key="3">
    <source>
        <dbReference type="EMBL" id="GAI89676.1"/>
    </source>
</evidence>
<dbReference type="Gene3D" id="2.60.40.1260">
    <property type="entry name" value="Lamin Tail domain"/>
    <property type="match status" value="1"/>
</dbReference>
<accession>X1TE89</accession>
<feature type="non-terminal residue" evidence="3">
    <location>
        <position position="1"/>
    </location>
</feature>
<feature type="non-terminal residue" evidence="3">
    <location>
        <position position="272"/>
    </location>
</feature>
<feature type="region of interest" description="Disordered" evidence="1">
    <location>
        <begin position="121"/>
        <end position="142"/>
    </location>
</feature>
<sequence>DPNEEFIELKNIGTETINLNLVRFIEGIDFTFGDMELAGGQYVVVVKDQAAFDAQYPGFSALIAGQYSGRLENRGERIRLEDAIGRTILDFDYEDRWRDITDGGGFSLTIIDPTADPNNWDKKDSWRASAYEGGSPGDDDSGIIPNPGAIVINEVLAHSYDGEAHWIELYNTTDAEIDIGSWYLSDNDANLMKYRIADGTAIGRRDYIVFYENMDFNNPSDPGCIIPFALSENGEMVCLSSAEGGPPGTGVLTGYRDIERFGASAAGVSFGR</sequence>
<dbReference type="EMBL" id="BARW01020255">
    <property type="protein sequence ID" value="GAI89676.1"/>
    <property type="molecule type" value="Genomic_DNA"/>
</dbReference>
<organism evidence="3">
    <name type="scientific">marine sediment metagenome</name>
    <dbReference type="NCBI Taxonomy" id="412755"/>
    <lineage>
        <taxon>unclassified sequences</taxon>
        <taxon>metagenomes</taxon>
        <taxon>ecological metagenomes</taxon>
    </lineage>
</organism>
<name>X1TE89_9ZZZZ</name>
<dbReference type="InterPro" id="IPR036415">
    <property type="entry name" value="Lamin_tail_dom_sf"/>
</dbReference>
<comment type="caution">
    <text evidence="3">The sequence shown here is derived from an EMBL/GenBank/DDBJ whole genome shotgun (WGS) entry which is preliminary data.</text>
</comment>
<dbReference type="AlphaFoldDB" id="X1TE89"/>
<protein>
    <recommendedName>
        <fullName evidence="2">LTD domain-containing protein</fullName>
    </recommendedName>
</protein>
<gene>
    <name evidence="3" type="ORF">S12H4_34256</name>
</gene>
<evidence type="ECO:0000259" key="2">
    <source>
        <dbReference type="Pfam" id="PF00932"/>
    </source>
</evidence>
<proteinExistence type="predicted"/>
<evidence type="ECO:0000256" key="1">
    <source>
        <dbReference type="SAM" id="MobiDB-lite"/>
    </source>
</evidence>
<dbReference type="Pfam" id="PF00932">
    <property type="entry name" value="LTD"/>
    <property type="match status" value="1"/>
</dbReference>